<dbReference type="EMBL" id="JAVREX010000005">
    <property type="protein sequence ID" value="MDT0428660.1"/>
    <property type="molecule type" value="Genomic_DNA"/>
</dbReference>
<evidence type="ECO:0000313" key="3">
    <source>
        <dbReference type="Proteomes" id="UP001183777"/>
    </source>
</evidence>
<evidence type="ECO:0000256" key="1">
    <source>
        <dbReference type="SAM" id="SignalP"/>
    </source>
</evidence>
<feature type="signal peptide" evidence="1">
    <location>
        <begin position="1"/>
        <end position="19"/>
    </location>
</feature>
<proteinExistence type="predicted"/>
<evidence type="ECO:0008006" key="4">
    <source>
        <dbReference type="Google" id="ProtNLM"/>
    </source>
</evidence>
<sequence>MRRTGTTRRGALTASGALALGAVLTGCGGGARSGAAPGDAAADARTASARAGQALRTAAARTSHVLAGRYAAVAAAHPAASAGLAPLRAAVTEHARAFAQDTPVPPAATAAPSPASPADAPAALKALATEERRVADDRAKALTGAEPELARLLASVAAAGAVHAYLLTELAEELSS</sequence>
<dbReference type="PROSITE" id="PS51318">
    <property type="entry name" value="TAT"/>
    <property type="match status" value="1"/>
</dbReference>
<keyword evidence="1" id="KW-0732">Signal</keyword>
<comment type="caution">
    <text evidence="2">The sequence shown here is derived from an EMBL/GenBank/DDBJ whole genome shotgun (WGS) entry which is preliminary data.</text>
</comment>
<dbReference type="PROSITE" id="PS51257">
    <property type="entry name" value="PROKAR_LIPOPROTEIN"/>
    <property type="match status" value="1"/>
</dbReference>
<dbReference type="InterPro" id="IPR006311">
    <property type="entry name" value="TAT_signal"/>
</dbReference>
<organism evidence="2 3">
    <name type="scientific">Streptomyces salyersiae</name>
    <dbReference type="NCBI Taxonomy" id="3075530"/>
    <lineage>
        <taxon>Bacteria</taxon>
        <taxon>Bacillati</taxon>
        <taxon>Actinomycetota</taxon>
        <taxon>Actinomycetes</taxon>
        <taxon>Kitasatosporales</taxon>
        <taxon>Streptomycetaceae</taxon>
        <taxon>Streptomyces</taxon>
    </lineage>
</organism>
<keyword evidence="3" id="KW-1185">Reference proteome</keyword>
<name>A0ABU2RII4_9ACTN</name>
<protein>
    <recommendedName>
        <fullName evidence="4">Lipoprotein</fullName>
    </recommendedName>
</protein>
<accession>A0ABU2RII4</accession>
<evidence type="ECO:0000313" key="2">
    <source>
        <dbReference type="EMBL" id="MDT0428660.1"/>
    </source>
</evidence>
<gene>
    <name evidence="2" type="ORF">RM649_13505</name>
</gene>
<dbReference type="Proteomes" id="UP001183777">
    <property type="component" value="Unassembled WGS sequence"/>
</dbReference>
<dbReference type="RefSeq" id="WP_311656503.1">
    <property type="nucleotide sequence ID" value="NZ_JAVREX010000005.1"/>
</dbReference>
<feature type="chain" id="PRO_5046667606" description="Lipoprotein" evidence="1">
    <location>
        <begin position="20"/>
        <end position="176"/>
    </location>
</feature>
<reference evidence="3" key="1">
    <citation type="submission" date="2023-07" db="EMBL/GenBank/DDBJ databases">
        <title>30 novel species of actinomycetes from the DSMZ collection.</title>
        <authorList>
            <person name="Nouioui I."/>
        </authorList>
    </citation>
    <scope>NUCLEOTIDE SEQUENCE [LARGE SCALE GENOMIC DNA]</scope>
    <source>
        <strain evidence="3">DSM 41770</strain>
    </source>
</reference>